<reference evidence="1" key="1">
    <citation type="submission" date="2023-07" db="EMBL/GenBank/DDBJ databases">
        <title>draft genome sequence of fig (Ficus carica).</title>
        <authorList>
            <person name="Takahashi T."/>
            <person name="Nishimura K."/>
        </authorList>
    </citation>
    <scope>NUCLEOTIDE SEQUENCE</scope>
</reference>
<organism evidence="1 2">
    <name type="scientific">Ficus carica</name>
    <name type="common">Common fig</name>
    <dbReference type="NCBI Taxonomy" id="3494"/>
    <lineage>
        <taxon>Eukaryota</taxon>
        <taxon>Viridiplantae</taxon>
        <taxon>Streptophyta</taxon>
        <taxon>Embryophyta</taxon>
        <taxon>Tracheophyta</taxon>
        <taxon>Spermatophyta</taxon>
        <taxon>Magnoliopsida</taxon>
        <taxon>eudicotyledons</taxon>
        <taxon>Gunneridae</taxon>
        <taxon>Pentapetalae</taxon>
        <taxon>rosids</taxon>
        <taxon>fabids</taxon>
        <taxon>Rosales</taxon>
        <taxon>Moraceae</taxon>
        <taxon>Ficeae</taxon>
        <taxon>Ficus</taxon>
    </lineage>
</organism>
<evidence type="ECO:0000313" key="2">
    <source>
        <dbReference type="Proteomes" id="UP001187192"/>
    </source>
</evidence>
<dbReference type="EMBL" id="BTGU01000023">
    <property type="protein sequence ID" value="GMN46511.1"/>
    <property type="molecule type" value="Genomic_DNA"/>
</dbReference>
<protein>
    <submittedName>
        <fullName evidence="1">Uncharacterized protein</fullName>
    </submittedName>
</protein>
<accession>A0AA88D842</accession>
<name>A0AA88D842_FICCA</name>
<keyword evidence="2" id="KW-1185">Reference proteome</keyword>
<proteinExistence type="predicted"/>
<dbReference type="AlphaFoldDB" id="A0AA88D842"/>
<comment type="caution">
    <text evidence="1">The sequence shown here is derived from an EMBL/GenBank/DDBJ whole genome shotgun (WGS) entry which is preliminary data.</text>
</comment>
<dbReference type="Proteomes" id="UP001187192">
    <property type="component" value="Unassembled WGS sequence"/>
</dbReference>
<gene>
    <name evidence="1" type="ORF">TIFTF001_015701</name>
</gene>
<evidence type="ECO:0000313" key="1">
    <source>
        <dbReference type="EMBL" id="GMN46511.1"/>
    </source>
</evidence>
<sequence>MMRFDQIQAAAIHSISRLNHFHSLITTSYSSSTPSLREDISSRLSPDYLSTSQASPLALPHLKSMPLQIQGVTSFGFNAPANPAATIARKFSLLLSLTTPPLTEVYLATPLAVML</sequence>